<organism evidence="2 3">
    <name type="scientific">Candidatus Methanofastidiosum methylothiophilum</name>
    <dbReference type="NCBI Taxonomy" id="1705564"/>
    <lineage>
        <taxon>Archaea</taxon>
        <taxon>Methanobacteriati</taxon>
        <taxon>Methanobacteriota</taxon>
        <taxon>Stenosarchaea group</taxon>
        <taxon>Candidatus Methanofastidiosia</taxon>
        <taxon>Candidatus Methanofastidiosales</taxon>
        <taxon>Candidatus Methanofastidiosaceae</taxon>
        <taxon>Candidatus Methanofastidiosum</taxon>
    </lineage>
</organism>
<keyword evidence="2" id="KW-0378">Hydrolase</keyword>
<dbReference type="SMART" id="SM00670">
    <property type="entry name" value="PINc"/>
    <property type="match status" value="1"/>
</dbReference>
<gene>
    <name evidence="2" type="primary">vapC9_2</name>
    <name evidence="2" type="ORF">AMQ74_01294</name>
</gene>
<evidence type="ECO:0000313" key="2">
    <source>
        <dbReference type="EMBL" id="KYC50194.1"/>
    </source>
</evidence>
<comment type="caution">
    <text evidence="2">The sequence shown here is derived from an EMBL/GenBank/DDBJ whole genome shotgun (WGS) entry which is preliminary data.</text>
</comment>
<protein>
    <submittedName>
        <fullName evidence="2">Ribonuclease VapC9</fullName>
        <ecNumber evidence="2">3.1.-.-</ecNumber>
    </submittedName>
</protein>
<sequence length="134" mass="15350">METDRVRNNKVKVILDTNFLLLPGRFNLWIESIEDVIEKKCEILIPSNVISELKRIDLTGSDKLSKEIALKLAERYETIELEGPVDRSILEYAKKNKCIVATNDMKLKSELRGNMIPVVFLKKGSRLALEGYID</sequence>
<dbReference type="GO" id="GO:0016787">
    <property type="term" value="F:hydrolase activity"/>
    <property type="evidence" value="ECO:0007669"/>
    <property type="project" value="UniProtKB-KW"/>
</dbReference>
<proteinExistence type="predicted"/>
<dbReference type="AlphaFoldDB" id="A0A150IZT7"/>
<dbReference type="InterPro" id="IPR002716">
    <property type="entry name" value="PIN_dom"/>
</dbReference>
<dbReference type="EC" id="3.1.-.-" evidence="2"/>
<accession>A0A150IZT7</accession>
<dbReference type="InterPro" id="IPR041120">
    <property type="entry name" value="PIN_9"/>
</dbReference>
<feature type="domain" description="PIN" evidence="1">
    <location>
        <begin position="11"/>
        <end position="109"/>
    </location>
</feature>
<evidence type="ECO:0000259" key="1">
    <source>
        <dbReference type="SMART" id="SM00670"/>
    </source>
</evidence>
<dbReference type="SUPFAM" id="SSF88723">
    <property type="entry name" value="PIN domain-like"/>
    <property type="match status" value="1"/>
</dbReference>
<dbReference type="Proteomes" id="UP000075578">
    <property type="component" value="Unassembled WGS sequence"/>
</dbReference>
<dbReference type="Pfam" id="PF18477">
    <property type="entry name" value="PIN_9"/>
    <property type="match status" value="1"/>
</dbReference>
<dbReference type="EMBL" id="LNGD01000086">
    <property type="protein sequence ID" value="KYC50194.1"/>
    <property type="molecule type" value="Genomic_DNA"/>
</dbReference>
<dbReference type="InterPro" id="IPR029060">
    <property type="entry name" value="PIN-like_dom_sf"/>
</dbReference>
<reference evidence="2 3" key="1">
    <citation type="journal article" date="2016" name="ISME J.">
        <title>Chasing the elusive Euryarchaeota class WSA2: genomes reveal a uniquely fastidious methyl-reducing methanogen.</title>
        <authorList>
            <person name="Nobu M.K."/>
            <person name="Narihiro T."/>
            <person name="Kuroda K."/>
            <person name="Mei R."/>
            <person name="Liu W.T."/>
        </authorList>
    </citation>
    <scope>NUCLEOTIDE SEQUENCE [LARGE SCALE GENOMIC DNA]</scope>
    <source>
        <strain evidence="2">U1lsi0528_Bin089</strain>
    </source>
</reference>
<name>A0A150IZT7_9EURY</name>
<dbReference type="Gene3D" id="3.40.50.1010">
    <property type="entry name" value="5'-nuclease"/>
    <property type="match status" value="1"/>
</dbReference>
<dbReference type="CDD" id="cd09879">
    <property type="entry name" value="PIN_VapC_AF0591-like"/>
    <property type="match status" value="1"/>
</dbReference>
<evidence type="ECO:0000313" key="3">
    <source>
        <dbReference type="Proteomes" id="UP000075578"/>
    </source>
</evidence>